<sequence>MEDQEKVSTFQEVNRIRNKMKSLVLSYIFALLTGCTNHTSNEEDYLELQKSINSLEAEISNLEKTIEKQQVILENQEQYLAQNKDKIQMMDNTISFLEEQNFVLTLREKNSHYEQMYKELITKVKDQRIASVVILYLEAMRTEEQSTLKKYSYTPEEKALTEHIKEYKNIQFPSMKIINTQYSKADPELLITLSYDELNGKAGKRFLALQDYESIKVYESDKGYD</sequence>
<comment type="caution">
    <text evidence="2">The sequence shown here is derived from an EMBL/GenBank/DDBJ whole genome shotgun (WGS) entry which is preliminary data.</text>
</comment>
<evidence type="ECO:0000313" key="2">
    <source>
        <dbReference type="EMBL" id="MFD1739621.1"/>
    </source>
</evidence>
<feature type="coiled-coil region" evidence="1">
    <location>
        <begin position="38"/>
        <end position="100"/>
    </location>
</feature>
<evidence type="ECO:0000256" key="1">
    <source>
        <dbReference type="SAM" id="Coils"/>
    </source>
</evidence>
<protein>
    <submittedName>
        <fullName evidence="2">Uncharacterized protein</fullName>
    </submittedName>
</protein>
<keyword evidence="1" id="KW-0175">Coiled coil</keyword>
<gene>
    <name evidence="2" type="ORF">ACFSCX_24365</name>
</gene>
<dbReference type="PROSITE" id="PS51257">
    <property type="entry name" value="PROKAR_LIPOPROTEIN"/>
    <property type="match status" value="1"/>
</dbReference>
<reference evidence="3" key="1">
    <citation type="journal article" date="2019" name="Int. J. Syst. Evol. Microbiol.">
        <title>The Global Catalogue of Microorganisms (GCM) 10K type strain sequencing project: providing services to taxonomists for standard genome sequencing and annotation.</title>
        <authorList>
            <consortium name="The Broad Institute Genomics Platform"/>
            <consortium name="The Broad Institute Genome Sequencing Center for Infectious Disease"/>
            <person name="Wu L."/>
            <person name="Ma J."/>
        </authorList>
    </citation>
    <scope>NUCLEOTIDE SEQUENCE [LARGE SCALE GENOMIC DNA]</scope>
    <source>
        <strain evidence="3">CCUG 49339</strain>
    </source>
</reference>
<proteinExistence type="predicted"/>
<name>A0ABW4LX45_9BACI</name>
<dbReference type="Proteomes" id="UP001597214">
    <property type="component" value="Unassembled WGS sequence"/>
</dbReference>
<evidence type="ECO:0000313" key="3">
    <source>
        <dbReference type="Proteomes" id="UP001597214"/>
    </source>
</evidence>
<organism evidence="2 3">
    <name type="scientific">Bacillus salitolerans</name>
    <dbReference type="NCBI Taxonomy" id="1437434"/>
    <lineage>
        <taxon>Bacteria</taxon>
        <taxon>Bacillati</taxon>
        <taxon>Bacillota</taxon>
        <taxon>Bacilli</taxon>
        <taxon>Bacillales</taxon>
        <taxon>Bacillaceae</taxon>
        <taxon>Bacillus</taxon>
    </lineage>
</organism>
<dbReference type="EMBL" id="JBHUEM010000055">
    <property type="protein sequence ID" value="MFD1739621.1"/>
    <property type="molecule type" value="Genomic_DNA"/>
</dbReference>
<accession>A0ABW4LX45</accession>
<dbReference type="RefSeq" id="WP_377930862.1">
    <property type="nucleotide sequence ID" value="NZ_JBHUEM010000055.1"/>
</dbReference>
<keyword evidence="3" id="KW-1185">Reference proteome</keyword>